<proteinExistence type="predicted"/>
<dbReference type="SUPFAM" id="SSF53474">
    <property type="entry name" value="alpha/beta-Hydrolases"/>
    <property type="match status" value="1"/>
</dbReference>
<feature type="domain" description="Xaa-Pro dipeptidyl-peptidase C-terminal" evidence="2">
    <location>
        <begin position="310"/>
        <end position="575"/>
    </location>
</feature>
<dbReference type="Pfam" id="PF02129">
    <property type="entry name" value="Peptidase_S15"/>
    <property type="match status" value="1"/>
</dbReference>
<dbReference type="PANTHER" id="PTHR43056:SF10">
    <property type="entry name" value="COCE_NOND FAMILY, PUTATIVE (AFU_ORTHOLOGUE AFUA_7G00600)-RELATED"/>
    <property type="match status" value="1"/>
</dbReference>
<dbReference type="Gene3D" id="2.60.120.260">
    <property type="entry name" value="Galactose-binding domain-like"/>
    <property type="match status" value="1"/>
</dbReference>
<dbReference type="SMART" id="SM00939">
    <property type="entry name" value="PepX_C"/>
    <property type="match status" value="1"/>
</dbReference>
<dbReference type="SUPFAM" id="SSF49785">
    <property type="entry name" value="Galactose-binding domain-like"/>
    <property type="match status" value="1"/>
</dbReference>
<dbReference type="NCBIfam" id="TIGR00976">
    <property type="entry name" value="CocE_NonD"/>
    <property type="match status" value="1"/>
</dbReference>
<dbReference type="InterPro" id="IPR029058">
    <property type="entry name" value="AB_hydrolase_fold"/>
</dbReference>
<reference evidence="3" key="1">
    <citation type="submission" date="2021-02" db="EMBL/GenBank/DDBJ databases">
        <authorList>
            <person name="Nowell W R."/>
        </authorList>
    </citation>
    <scope>NUCLEOTIDE SEQUENCE</scope>
</reference>
<accession>A0A814ZIB5</accession>
<dbReference type="InterPro" id="IPR050585">
    <property type="entry name" value="Xaa-Pro_dipeptidyl-ppase/CocE"/>
</dbReference>
<dbReference type="Pfam" id="PF08530">
    <property type="entry name" value="PepX_C"/>
    <property type="match status" value="1"/>
</dbReference>
<dbReference type="Proteomes" id="UP000663891">
    <property type="component" value="Unassembled WGS sequence"/>
</dbReference>
<protein>
    <recommendedName>
        <fullName evidence="2">Xaa-Pro dipeptidyl-peptidase C-terminal domain-containing protein</fullName>
    </recommendedName>
</protein>
<dbReference type="AlphaFoldDB" id="A0A814ZIB5"/>
<evidence type="ECO:0000313" key="3">
    <source>
        <dbReference type="EMBL" id="CAF1242286.1"/>
    </source>
</evidence>
<dbReference type="InterPro" id="IPR013736">
    <property type="entry name" value="Xaa-Pro_dipept_C"/>
</dbReference>
<evidence type="ECO:0000259" key="2">
    <source>
        <dbReference type="SMART" id="SM00939"/>
    </source>
</evidence>
<dbReference type="OrthoDB" id="10045791at2759"/>
<dbReference type="InterPro" id="IPR005674">
    <property type="entry name" value="CocE/Ser_esterase"/>
</dbReference>
<dbReference type="InterPro" id="IPR000383">
    <property type="entry name" value="Xaa-Pro-like_dom"/>
</dbReference>
<gene>
    <name evidence="3" type="ORF">VCS650_LOCUS27865</name>
</gene>
<evidence type="ECO:0000256" key="1">
    <source>
        <dbReference type="ARBA" id="ARBA00022801"/>
    </source>
</evidence>
<dbReference type="EMBL" id="CAJNON010000399">
    <property type="protein sequence ID" value="CAF1242286.1"/>
    <property type="molecule type" value="Genomic_DNA"/>
</dbReference>
<name>A0A814ZIB5_9BILA</name>
<dbReference type="InterPro" id="IPR008979">
    <property type="entry name" value="Galactose-bd-like_sf"/>
</dbReference>
<keyword evidence="1" id="KW-0378">Hydrolase</keyword>
<dbReference type="Gene3D" id="1.10.3020.10">
    <property type="entry name" value="alpha-amino acid ester hydrolase ( Helical cap domain)"/>
    <property type="match status" value="1"/>
</dbReference>
<organism evidence="3 4">
    <name type="scientific">Adineta steineri</name>
    <dbReference type="NCBI Taxonomy" id="433720"/>
    <lineage>
        <taxon>Eukaryota</taxon>
        <taxon>Metazoa</taxon>
        <taxon>Spiralia</taxon>
        <taxon>Gnathifera</taxon>
        <taxon>Rotifera</taxon>
        <taxon>Eurotatoria</taxon>
        <taxon>Bdelloidea</taxon>
        <taxon>Adinetida</taxon>
        <taxon>Adinetidae</taxon>
        <taxon>Adineta</taxon>
    </lineage>
</organism>
<sequence>MFSPKNSNRSIRTEYPYIIEKFSSITVLLNDGTKLAATIWMPKNKNEEIRKEEKFATILEYLPYRKSDWTSIRDEIRLKYFSGFGYVSLRVDIRGTGNSQGIFDDEYSHQEHTDMLQTLQWIQNQIWSNGKVVIYGKSWGGFNGLQLGSLQSKNLVGIISAYSTDDRYSDDIHYCGGCLPAQEALTWSTQMLLWLSVPPHPIYQGGIDENFDLESIWKERLNNLVPLDCYWMKHQTRDDYWRHGSVCEDYSKITCPVLLIGGFADLYTDPVFRLMSKLECPKRALLGPWGHNWPDEAYPGPQIGFLQEVIAWLDYHIKGIDNGYDKKEILSIYKLNPNINELHSIVEERKGEWIHLNQIPNYPYEHDQRNNLKFNKEQEEEENLSREKYLNYYLSFGSLQTEIISKNVLPNKISFLSPQETGLTSGNWLGSGSLHTPDHSIDQRIDDGNSLCFDSPPLNETLELFGFPTVKLNLSSNNSNGLICVRLCMIDENSSSSILISRGILNLTHYKSHEYPEDLIPDQIYNVDVTLSGVCVCLPAGCRLRLSLSSSYWPFVWPSSQLSTLTIHFNNPSPCILTLPRLIENYSSRNDFHRPEIAQGLPIKQLSESSSQRIRTIDEINEIVTLKINGDDGCIEYPDGLIFHETIESIYQINKNDPQSARIEIERNIKYYFKDQSLLKADIKTKSIMFSKQSPSTFHLIHQLNIKNKDQEFFNKTWNLTFPRLYN</sequence>
<dbReference type="Gene3D" id="3.40.50.1820">
    <property type="entry name" value="alpha/beta hydrolase"/>
    <property type="match status" value="1"/>
</dbReference>
<dbReference type="GO" id="GO:0008239">
    <property type="term" value="F:dipeptidyl-peptidase activity"/>
    <property type="evidence" value="ECO:0007669"/>
    <property type="project" value="InterPro"/>
</dbReference>
<dbReference type="PANTHER" id="PTHR43056">
    <property type="entry name" value="PEPTIDASE S9 PROLYL OLIGOPEPTIDASE"/>
    <property type="match status" value="1"/>
</dbReference>
<evidence type="ECO:0000313" key="4">
    <source>
        <dbReference type="Proteomes" id="UP000663891"/>
    </source>
</evidence>
<comment type="caution">
    <text evidence="3">The sequence shown here is derived from an EMBL/GenBank/DDBJ whole genome shotgun (WGS) entry which is preliminary data.</text>
</comment>